<dbReference type="InterPro" id="IPR033178">
    <property type="entry name" value="PSD_type1_pro"/>
</dbReference>
<evidence type="ECO:0000256" key="1">
    <source>
        <dbReference type="ARBA" id="ARBA00005189"/>
    </source>
</evidence>
<evidence type="ECO:0000256" key="13">
    <source>
        <dbReference type="SAM" id="MobiDB-lite"/>
    </source>
</evidence>
<reference evidence="16" key="1">
    <citation type="journal article" date="2020" name="MBio">
        <title>Horizontal gene transfer to a defensive symbiont with a reduced genome amongst a multipartite beetle microbiome.</title>
        <authorList>
            <person name="Waterworth S.C."/>
            <person name="Florez L.V."/>
            <person name="Rees E.R."/>
            <person name="Hertweck C."/>
            <person name="Kaltenpoth M."/>
            <person name="Kwan J.C."/>
        </authorList>
    </citation>
    <scope>NUCLEOTIDE SEQUENCE [LARGE SCALE GENOMIC DNA]</scope>
</reference>
<evidence type="ECO:0000256" key="8">
    <source>
        <dbReference type="ARBA" id="ARBA00023209"/>
    </source>
</evidence>
<evidence type="ECO:0000256" key="3">
    <source>
        <dbReference type="ARBA" id="ARBA00022516"/>
    </source>
</evidence>
<accession>A0A7V8JQ29</accession>
<keyword evidence="10 12" id="KW-1208">Phospholipid metabolism</keyword>
<comment type="similarity">
    <text evidence="12">Belongs to the phosphatidylserine decarboxylase family. PSD-B subfamily. Prokaryotic type I sub-subfamily.</text>
</comment>
<comment type="catalytic activity">
    <reaction evidence="12">
        <text>a 1,2-diacyl-sn-glycero-3-phospho-L-serine + H(+) = a 1,2-diacyl-sn-glycero-3-phosphoethanolamine + CO2</text>
        <dbReference type="Rhea" id="RHEA:20828"/>
        <dbReference type="ChEBI" id="CHEBI:15378"/>
        <dbReference type="ChEBI" id="CHEBI:16526"/>
        <dbReference type="ChEBI" id="CHEBI:57262"/>
        <dbReference type="ChEBI" id="CHEBI:64612"/>
        <dbReference type="EC" id="4.1.1.65"/>
    </reaction>
</comment>
<gene>
    <name evidence="12 15" type="primary">psd</name>
    <name evidence="15" type="ORF">GAK30_02021</name>
</gene>
<evidence type="ECO:0000256" key="10">
    <source>
        <dbReference type="ARBA" id="ARBA00023264"/>
    </source>
</evidence>
<feature type="compositionally biased region" description="Low complexity" evidence="13">
    <location>
        <begin position="313"/>
        <end position="343"/>
    </location>
</feature>
<feature type="compositionally biased region" description="Basic and acidic residues" evidence="13">
    <location>
        <begin position="290"/>
        <end position="301"/>
    </location>
</feature>
<evidence type="ECO:0000256" key="14">
    <source>
        <dbReference type="SAM" id="Phobius"/>
    </source>
</evidence>
<dbReference type="UniPathway" id="UPA00558">
    <property type="reaction ID" value="UER00616"/>
</dbReference>
<dbReference type="GO" id="GO:0005886">
    <property type="term" value="C:plasma membrane"/>
    <property type="evidence" value="ECO:0007669"/>
    <property type="project" value="UniProtKB-SubCell"/>
</dbReference>
<dbReference type="AlphaFoldDB" id="A0A7V8JQ29"/>
<feature type="active site" description="Charge relay system; for autoendoproteolytic cleavage activity" evidence="12">
    <location>
        <position position="250"/>
    </location>
</feature>
<comment type="cofactor">
    <cofactor evidence="12">
        <name>pyruvate</name>
        <dbReference type="ChEBI" id="CHEBI:15361"/>
    </cofactor>
    <text evidence="12">Binds 1 pyruvoyl group covalently per subunit.</text>
</comment>
<comment type="pathway">
    <text evidence="12">Phospholipid metabolism; phosphatidylethanolamine biosynthesis; phosphatidylethanolamine from CDP-diacylglycerol: step 2/2.</text>
</comment>
<dbReference type="EC" id="4.1.1.65" evidence="12"/>
<dbReference type="GO" id="GO:0006646">
    <property type="term" value="P:phosphatidylethanolamine biosynthetic process"/>
    <property type="evidence" value="ECO:0007669"/>
    <property type="project" value="UniProtKB-UniRule"/>
</dbReference>
<comment type="function">
    <text evidence="12">Catalyzes the formation of phosphatidylethanolamine (PtdEtn) from phosphatidylserine (PtdSer).</text>
</comment>
<dbReference type="PANTHER" id="PTHR10067">
    <property type="entry name" value="PHOSPHATIDYLSERINE DECARBOXYLASE"/>
    <property type="match status" value="1"/>
</dbReference>
<feature type="compositionally biased region" description="Basic and acidic residues" evidence="13">
    <location>
        <begin position="352"/>
        <end position="362"/>
    </location>
</feature>
<dbReference type="HAMAP" id="MF_00662">
    <property type="entry name" value="PS_decarb_PSD_B_type1"/>
    <property type="match status" value="1"/>
</dbReference>
<keyword evidence="14" id="KW-0812">Transmembrane</keyword>
<keyword evidence="5 12" id="KW-0443">Lipid metabolism</keyword>
<keyword evidence="9 12" id="KW-0456">Lyase</keyword>
<evidence type="ECO:0000256" key="2">
    <source>
        <dbReference type="ARBA" id="ARBA00022475"/>
    </source>
</evidence>
<feature type="active site" description="Schiff-base intermediate with substrate; via pyruvic acid; for decarboxylase activity" evidence="12">
    <location>
        <position position="250"/>
    </location>
</feature>
<feature type="region of interest" description="Disordered" evidence="13">
    <location>
        <begin position="289"/>
        <end position="362"/>
    </location>
</feature>
<dbReference type="PANTHER" id="PTHR10067:SF6">
    <property type="entry name" value="PHOSPHATIDYLSERINE DECARBOXYLASE PROENZYME, MITOCHONDRIAL"/>
    <property type="match status" value="1"/>
</dbReference>
<dbReference type="InterPro" id="IPR033177">
    <property type="entry name" value="PSD-B"/>
</dbReference>
<keyword evidence="8 12" id="KW-0594">Phospholipid biosynthesis</keyword>
<comment type="subunit">
    <text evidence="12">Heterodimer of a large membrane-associated beta subunit and a small pyruvoyl-containing alpha subunit.</text>
</comment>
<dbReference type="InterPro" id="IPR003817">
    <property type="entry name" value="PS_Dcarbxylase"/>
</dbReference>
<feature type="modified residue" description="Pyruvic acid (Ser); by autocatalysis" evidence="12">
    <location>
        <position position="250"/>
    </location>
</feature>
<organism evidence="15 16">
    <name type="scientific">Paracidovorax wautersii</name>
    <dbReference type="NCBI Taxonomy" id="1177982"/>
    <lineage>
        <taxon>Bacteria</taxon>
        <taxon>Pseudomonadati</taxon>
        <taxon>Pseudomonadota</taxon>
        <taxon>Betaproteobacteria</taxon>
        <taxon>Burkholderiales</taxon>
        <taxon>Comamonadaceae</taxon>
        <taxon>Paracidovorax</taxon>
    </lineage>
</organism>
<feature type="transmembrane region" description="Helical" evidence="14">
    <location>
        <begin position="190"/>
        <end position="215"/>
    </location>
</feature>
<dbReference type="EMBL" id="WNDQ01000025">
    <property type="protein sequence ID" value="KAF1021127.1"/>
    <property type="molecule type" value="Genomic_DNA"/>
</dbReference>
<feature type="chain" id="PRO_5031667150" description="Phosphatidylserine decarboxylase alpha chain" evidence="12">
    <location>
        <begin position="250"/>
        <end position="362"/>
    </location>
</feature>
<keyword evidence="4 12" id="KW-0210">Decarboxylase</keyword>
<feature type="active site" description="Charge relay system; for autoendoproteolytic cleavage activity" evidence="12">
    <location>
        <position position="145"/>
    </location>
</feature>
<feature type="site" description="Cleavage (non-hydrolytic); by autocatalysis" evidence="12">
    <location>
        <begin position="249"/>
        <end position="250"/>
    </location>
</feature>
<evidence type="ECO:0000256" key="4">
    <source>
        <dbReference type="ARBA" id="ARBA00022793"/>
    </source>
</evidence>
<comment type="PTM">
    <text evidence="12">Is synthesized initially as an inactive proenzyme. Formation of the active enzyme involves a self-maturation process in which the active site pyruvoyl group is generated from an internal serine residue via an autocatalytic post-translational modification. Two non-identical subunits are generated from the proenzyme in this reaction, and the pyruvate is formed at the N-terminus of the alpha chain, which is derived from the carboxyl end of the proenzyme. The autoendoproteolytic cleavage occurs by a canonical serine protease mechanism, in which the side chain hydroxyl group of the serine supplies its oxygen atom to form the C-terminus of the beta chain, while the remainder of the serine residue undergoes an oxidative deamination to produce ammonia and the pyruvoyl prosthetic group on the alpha chain. During this reaction, the Ser that is part of the protease active site of the proenzyme becomes the pyruvoyl prosthetic group, which constitutes an essential element of the active site of the mature decarboxylase.</text>
</comment>
<dbReference type="GO" id="GO:0004609">
    <property type="term" value="F:phosphatidylserine decarboxylase activity"/>
    <property type="evidence" value="ECO:0007669"/>
    <property type="project" value="UniProtKB-UniRule"/>
</dbReference>
<feature type="active site" description="Charge relay system; for autoendoproteolytic cleavage activity" evidence="12">
    <location>
        <position position="88"/>
    </location>
</feature>
<evidence type="ECO:0000256" key="12">
    <source>
        <dbReference type="HAMAP-Rule" id="MF_00662"/>
    </source>
</evidence>
<evidence type="ECO:0000256" key="6">
    <source>
        <dbReference type="ARBA" id="ARBA00023136"/>
    </source>
</evidence>
<evidence type="ECO:0000256" key="7">
    <source>
        <dbReference type="ARBA" id="ARBA00023145"/>
    </source>
</evidence>
<keyword evidence="7 12" id="KW-0865">Zymogen</keyword>
<comment type="pathway">
    <text evidence="1">Lipid metabolism.</text>
</comment>
<keyword evidence="6 12" id="KW-0472">Membrane</keyword>
<dbReference type="NCBIfam" id="TIGR00163">
    <property type="entry name" value="PS_decarb"/>
    <property type="match status" value="1"/>
</dbReference>
<protein>
    <recommendedName>
        <fullName evidence="12">Phosphatidylserine decarboxylase proenzyme</fullName>
        <ecNumber evidence="12">4.1.1.65</ecNumber>
    </recommendedName>
    <component>
        <recommendedName>
            <fullName evidence="12">Phosphatidylserine decarboxylase alpha chain</fullName>
        </recommendedName>
    </component>
    <component>
        <recommendedName>
            <fullName evidence="12">Phosphatidylserine decarboxylase beta chain</fullName>
        </recommendedName>
    </component>
</protein>
<evidence type="ECO:0000256" key="5">
    <source>
        <dbReference type="ARBA" id="ARBA00023098"/>
    </source>
</evidence>
<proteinExistence type="inferred from homology"/>
<keyword evidence="2 12" id="KW-1003">Cell membrane</keyword>
<sequence>MSPRLAVLPQYLLPKKTLTAIAGFFARQEAGALTTATIRWFIQRYGVDMSEAAFADVRDYKTFNEFFTRELKAGSRDMADSDFICPVDGAISQFGAIDRDRIFQAKGHDYTIETLLGGNRESAMRYENGWFSTIYLSPRDYHRVHMPCDGKLESMTYVPGALFSVNPLTARGVPGLFARNERVICEFSTAFGPMALVLVGATIVGSMATVWHGTVNPLRSRKIRRWTYETHGAPIVLRKGDEMGRFMLGSTVVLLMPRPDGFGMNFNPQWAPEGAVRLGHPMASYQPVEKAVHKPVDKPDAADESTLADAQPATAEAAVTEDAVLPSGQDAASPADAGAPATTEAPDLAADPQDKPTKPHAA</sequence>
<feature type="chain" id="PRO_5031667149" description="Phosphatidylserine decarboxylase beta chain" evidence="12">
    <location>
        <begin position="1"/>
        <end position="249"/>
    </location>
</feature>
<dbReference type="Pfam" id="PF02666">
    <property type="entry name" value="PS_Dcarbxylase"/>
    <property type="match status" value="1"/>
</dbReference>
<name>A0A7V8JQ29_9BURK</name>
<keyword evidence="11 12" id="KW-0670">Pyruvate</keyword>
<comment type="subcellular location">
    <subcellularLocation>
        <location evidence="12">Cell membrane</location>
        <topology evidence="12">Peripheral membrane protein</topology>
    </subcellularLocation>
</comment>
<dbReference type="Proteomes" id="UP000461670">
    <property type="component" value="Unassembled WGS sequence"/>
</dbReference>
<evidence type="ECO:0000313" key="15">
    <source>
        <dbReference type="EMBL" id="KAF1021127.1"/>
    </source>
</evidence>
<comment type="caution">
    <text evidence="15">The sequence shown here is derived from an EMBL/GenBank/DDBJ whole genome shotgun (WGS) entry which is preliminary data.</text>
</comment>
<evidence type="ECO:0000313" key="16">
    <source>
        <dbReference type="Proteomes" id="UP000461670"/>
    </source>
</evidence>
<evidence type="ECO:0000256" key="9">
    <source>
        <dbReference type="ARBA" id="ARBA00023239"/>
    </source>
</evidence>
<evidence type="ECO:0000256" key="11">
    <source>
        <dbReference type="ARBA" id="ARBA00023317"/>
    </source>
</evidence>
<keyword evidence="14" id="KW-1133">Transmembrane helix</keyword>
<keyword evidence="3 12" id="KW-0444">Lipid biosynthesis</keyword>